<dbReference type="EMBL" id="LUGG01000003">
    <property type="protein sequence ID" value="OBZ77073.1"/>
    <property type="molecule type" value="Genomic_DNA"/>
</dbReference>
<dbReference type="OrthoDB" id="3270129at2759"/>
<evidence type="ECO:0000313" key="1">
    <source>
        <dbReference type="EMBL" id="OBZ77073.1"/>
    </source>
</evidence>
<dbReference type="Proteomes" id="UP000092993">
    <property type="component" value="Unassembled WGS sequence"/>
</dbReference>
<dbReference type="AlphaFoldDB" id="A0A1C7MJL3"/>
<organism evidence="1 2">
    <name type="scientific">Grifola frondosa</name>
    <name type="common">Maitake</name>
    <name type="synonym">Polyporus frondosus</name>
    <dbReference type="NCBI Taxonomy" id="5627"/>
    <lineage>
        <taxon>Eukaryota</taxon>
        <taxon>Fungi</taxon>
        <taxon>Dikarya</taxon>
        <taxon>Basidiomycota</taxon>
        <taxon>Agaricomycotina</taxon>
        <taxon>Agaricomycetes</taxon>
        <taxon>Polyporales</taxon>
        <taxon>Grifolaceae</taxon>
        <taxon>Grifola</taxon>
    </lineage>
</organism>
<comment type="caution">
    <text evidence="1">The sequence shown here is derived from an EMBL/GenBank/DDBJ whole genome shotgun (WGS) entry which is preliminary data.</text>
</comment>
<gene>
    <name evidence="1" type="ORF">A0H81_03172</name>
</gene>
<proteinExistence type="predicted"/>
<keyword evidence="2" id="KW-1185">Reference proteome</keyword>
<protein>
    <submittedName>
        <fullName evidence="1">Uncharacterized protein</fullName>
    </submittedName>
</protein>
<name>A0A1C7MJL3_GRIFR</name>
<reference evidence="1 2" key="1">
    <citation type="submission" date="2016-03" db="EMBL/GenBank/DDBJ databases">
        <title>Whole genome sequencing of Grifola frondosa 9006-11.</title>
        <authorList>
            <person name="Min B."/>
            <person name="Park H."/>
            <person name="Kim J.-G."/>
            <person name="Cho H."/>
            <person name="Oh Y.-L."/>
            <person name="Kong W.-S."/>
            <person name="Choi I.-G."/>
        </authorList>
    </citation>
    <scope>NUCLEOTIDE SEQUENCE [LARGE SCALE GENOMIC DNA]</scope>
    <source>
        <strain evidence="1 2">9006-11</strain>
    </source>
</reference>
<accession>A0A1C7MJL3</accession>
<sequence>MIMVIYQTYLCGKYSVDGVERPTVLYSPSVKTVKTKVAIRVQGFVESANLGPLGNWDGREQNASTASQHITLHSGGIAAPFRAQLEALEELRYGILSFMCHETDSAVRLSSMETIQLSRRVFHKIPLVPRKEIRNALRAGDDPRGKAAKIAERWRVPVRIGLGLQREDGKIVHTSHIGVRKGDFVDVSFTPEIITKRSRQGTHVELKFDIQDVMRLYTRNEFSDEVLALLSPDCSDEPNVVVDCAESGFAFENDAMLTT</sequence>
<evidence type="ECO:0000313" key="2">
    <source>
        <dbReference type="Proteomes" id="UP000092993"/>
    </source>
</evidence>